<dbReference type="SUPFAM" id="SSF53448">
    <property type="entry name" value="Nucleotide-diphospho-sugar transferases"/>
    <property type="match status" value="1"/>
</dbReference>
<dbReference type="Gene3D" id="3.90.550.20">
    <property type="match status" value="1"/>
</dbReference>
<evidence type="ECO:0000256" key="4">
    <source>
        <dbReference type="ARBA" id="ARBA00022679"/>
    </source>
</evidence>
<reference evidence="8" key="1">
    <citation type="submission" date="2019-12" db="EMBL/GenBank/DDBJ databases">
        <title>An insight into the sialome of adult female Ixodes ricinus ticks feeding for 6 days.</title>
        <authorList>
            <person name="Perner J."/>
            <person name="Ribeiro J.M.C."/>
        </authorList>
    </citation>
    <scope>NUCLEOTIDE SEQUENCE</scope>
    <source>
        <strain evidence="8">Semi-engorged</strain>
        <tissue evidence="8">Salivary glands</tissue>
    </source>
</reference>
<dbReference type="PANTHER" id="PTHR12042">
    <property type="entry name" value="LACTOSYLCERAMIDE 4-ALPHA-GALACTOSYLTRANSFERASE ALPHA- 1,4-GALACTOSYLTRANSFERASE"/>
    <property type="match status" value="1"/>
</dbReference>
<dbReference type="GO" id="GO:0000139">
    <property type="term" value="C:Golgi membrane"/>
    <property type="evidence" value="ECO:0007669"/>
    <property type="project" value="UniProtKB-SubCell"/>
</dbReference>
<dbReference type="InterPro" id="IPR007652">
    <property type="entry name" value="A1-4-GlycosylTfrase_dom"/>
</dbReference>
<dbReference type="InterPro" id="IPR029044">
    <property type="entry name" value="Nucleotide-diphossugar_trans"/>
</dbReference>
<keyword evidence="3 8" id="KW-0328">Glycosyltransferase</keyword>
<sequence>MSRVSFPYQRATIIVATLGISIFADSTVQAVTRQSGKTQVAIPDAQKTQQLHETKGARLQLISNATEIRNIWFIESSGSQDLHFSQACAIESASLHNPAYFITLLTTGQLAASCEYCRILQTLPNFRSIRTDNDQAFLSSPMEAWYSSKMDNHSKYHVEHLSDALRYVTLWWHGGIYLDLDVITMKSLDSLTNCLVLEESGRPTNSILIFDKSHRFLETVMKKCAEVYNPSEWTTCGPNLLQSLYQDKESSAQNLTFLKAETFLAIEWKRWKWFFEQTKTTAVFQEVRESYGVHLSNHLSKHATFKIRSGCAYELLAVWNCPRTYQHLVSKNRSSVKASYCFSLHIISSIIHSFTYLYYSRNT</sequence>
<evidence type="ECO:0000256" key="1">
    <source>
        <dbReference type="ARBA" id="ARBA00004323"/>
    </source>
</evidence>
<dbReference type="Pfam" id="PF04488">
    <property type="entry name" value="Gly_transf_sug"/>
    <property type="match status" value="1"/>
</dbReference>
<dbReference type="Pfam" id="PF04572">
    <property type="entry name" value="Gb3_synth"/>
    <property type="match status" value="1"/>
</dbReference>
<keyword evidence="6" id="KW-0472">Membrane</keyword>
<evidence type="ECO:0000256" key="2">
    <source>
        <dbReference type="ARBA" id="ARBA00009003"/>
    </source>
</evidence>
<dbReference type="PANTHER" id="PTHR12042:SF21">
    <property type="entry name" value="ALPHA1,4-GALACTOSYLTRANSFERASE 1-RELATED"/>
    <property type="match status" value="1"/>
</dbReference>
<dbReference type="EMBL" id="GIFC01016686">
    <property type="protein sequence ID" value="MXU98769.1"/>
    <property type="molecule type" value="Transcribed_RNA"/>
</dbReference>
<organism evidence="8">
    <name type="scientific">Ixodes ricinus</name>
    <name type="common">Common tick</name>
    <name type="synonym">Acarus ricinus</name>
    <dbReference type="NCBI Taxonomy" id="34613"/>
    <lineage>
        <taxon>Eukaryota</taxon>
        <taxon>Metazoa</taxon>
        <taxon>Ecdysozoa</taxon>
        <taxon>Arthropoda</taxon>
        <taxon>Chelicerata</taxon>
        <taxon>Arachnida</taxon>
        <taxon>Acari</taxon>
        <taxon>Parasitiformes</taxon>
        <taxon>Ixodida</taxon>
        <taxon>Ixodoidea</taxon>
        <taxon>Ixodidae</taxon>
        <taxon>Ixodinae</taxon>
        <taxon>Ixodes</taxon>
    </lineage>
</organism>
<evidence type="ECO:0000259" key="7">
    <source>
        <dbReference type="Pfam" id="PF04572"/>
    </source>
</evidence>
<protein>
    <submittedName>
        <fullName evidence="8">Putative alpha-14-n-acetylglucosaminyltransferase</fullName>
    </submittedName>
</protein>
<evidence type="ECO:0000256" key="5">
    <source>
        <dbReference type="ARBA" id="ARBA00023034"/>
    </source>
</evidence>
<evidence type="ECO:0000313" key="8">
    <source>
        <dbReference type="EMBL" id="MXU98769.1"/>
    </source>
</evidence>
<accession>A0A6B0V9B2</accession>
<evidence type="ECO:0000256" key="3">
    <source>
        <dbReference type="ARBA" id="ARBA00022676"/>
    </source>
</evidence>
<dbReference type="InterPro" id="IPR051981">
    <property type="entry name" value="Glycosyltransf_32"/>
</dbReference>
<comment type="similarity">
    <text evidence="2">Belongs to the glycosyltransferase 32 family.</text>
</comment>
<proteinExistence type="inferred from homology"/>
<name>A0A6B0V9B2_IXORI</name>
<dbReference type="GO" id="GO:0016758">
    <property type="term" value="F:hexosyltransferase activity"/>
    <property type="evidence" value="ECO:0007669"/>
    <property type="project" value="UniProtKB-ARBA"/>
</dbReference>
<evidence type="ECO:0000256" key="6">
    <source>
        <dbReference type="ARBA" id="ARBA00023136"/>
    </source>
</evidence>
<comment type="subcellular location">
    <subcellularLocation>
        <location evidence="1">Golgi apparatus membrane</location>
        <topology evidence="1">Single-pass type II membrane protein</topology>
    </subcellularLocation>
</comment>
<dbReference type="GO" id="GO:0006688">
    <property type="term" value="P:glycosphingolipid biosynthetic process"/>
    <property type="evidence" value="ECO:0007669"/>
    <property type="project" value="TreeGrafter"/>
</dbReference>
<keyword evidence="4 8" id="KW-0808">Transferase</keyword>
<dbReference type="InterPro" id="IPR007577">
    <property type="entry name" value="GlycoTrfase_DXD_sugar-bd_CS"/>
</dbReference>
<dbReference type="AlphaFoldDB" id="A0A6B0V9B2"/>
<keyword evidence="5" id="KW-0333">Golgi apparatus</keyword>
<feature type="domain" description="Alpha 1,4-glycosyltransferase" evidence="7">
    <location>
        <begin position="210"/>
        <end position="327"/>
    </location>
</feature>